<dbReference type="InterPro" id="IPR006671">
    <property type="entry name" value="Cyclin_N"/>
</dbReference>
<evidence type="ECO:0000256" key="7">
    <source>
        <dbReference type="RuleBase" id="RU000383"/>
    </source>
</evidence>
<dbReference type="SMART" id="SM01332">
    <property type="entry name" value="Cyclin_C"/>
    <property type="match status" value="1"/>
</dbReference>
<dbReference type="Gene3D" id="1.10.472.10">
    <property type="entry name" value="Cyclin-like"/>
    <property type="match status" value="2"/>
</dbReference>
<sequence length="327" mass="37828">MKNRTRNMDDLSSCNLLCEEEETFLELERDEEYSAFQSGMDHQGVSENEDLGVLLEREIRIGFRKDETFVFEDWMKRSRTDAINWILKTRATLGFRFQTAYLSVTYFDRFLSKRSIDSEKEWAIRLLSIACLSLASKMEECSVPELSVFQSKDYCFESKVIRRMEILVLTTLDWNMSIITPYDFLPYFITKFCNQPPPTTTFSKTMQLIFTTIKEVSIMDHKPSVVAAAATLVSLDQQLTIEAVELKISSIPQHRFLDPKDVFSCYNLIQRLQEENNTRRDNNVLHTPSPSTIDMIESSLITSSAAVTKRRRLSFNDDQSSEGKGLD</sequence>
<proteinExistence type="inferred from homology"/>
<protein>
    <recommendedName>
        <fullName evidence="6">B-like cyclin</fullName>
    </recommendedName>
</protein>
<evidence type="ECO:0000256" key="1">
    <source>
        <dbReference type="ARBA" id="ARBA00009065"/>
    </source>
</evidence>
<dbReference type="InterPro" id="IPR004367">
    <property type="entry name" value="Cyclin_C-dom"/>
</dbReference>
<dbReference type="InterPro" id="IPR036915">
    <property type="entry name" value="Cyclin-like_sf"/>
</dbReference>
<dbReference type="STRING" id="3818.A0A445C8C2"/>
<evidence type="ECO:0000313" key="10">
    <source>
        <dbReference type="EMBL" id="RYR47182.1"/>
    </source>
</evidence>
<gene>
    <name evidence="10" type="ORF">Ahy_A07g033128</name>
</gene>
<dbReference type="InterPro" id="IPR048258">
    <property type="entry name" value="Cyclins_cyclin-box"/>
</dbReference>
<dbReference type="EMBL" id="SDMP01000007">
    <property type="protein sequence ID" value="RYR47182.1"/>
    <property type="molecule type" value="Genomic_DNA"/>
</dbReference>
<dbReference type="InterPro" id="IPR039361">
    <property type="entry name" value="Cyclin"/>
</dbReference>
<keyword evidence="11" id="KW-1185">Reference proteome</keyword>
<evidence type="ECO:0000256" key="4">
    <source>
        <dbReference type="ARBA" id="ARBA00023127"/>
    </source>
</evidence>
<dbReference type="Gramene" id="arahy.Tifrunner.gnm2.ann2.Ah17g498600.1">
    <property type="protein sequence ID" value="arahy.Tifrunner.gnm2.ann2.Ah17g498600.1-CDS"/>
    <property type="gene ID" value="arahy.Tifrunner.gnm2.ann2.Ah17g498600"/>
</dbReference>
<dbReference type="CDD" id="cd20544">
    <property type="entry name" value="CYCLIN_AtCycD-like_rpt2"/>
    <property type="match status" value="1"/>
</dbReference>
<evidence type="ECO:0000313" key="11">
    <source>
        <dbReference type="Proteomes" id="UP000289738"/>
    </source>
</evidence>
<keyword evidence="4 7" id="KW-0195">Cyclin</keyword>
<dbReference type="Proteomes" id="UP000289738">
    <property type="component" value="Chromosome A07"/>
</dbReference>
<reference evidence="10 11" key="1">
    <citation type="submission" date="2019-01" db="EMBL/GenBank/DDBJ databases">
        <title>Sequencing of cultivated peanut Arachis hypogaea provides insights into genome evolution and oil improvement.</title>
        <authorList>
            <person name="Chen X."/>
        </authorList>
    </citation>
    <scope>NUCLEOTIDE SEQUENCE [LARGE SCALE GENOMIC DNA]</scope>
    <source>
        <strain evidence="11">cv. Fuhuasheng</strain>
        <tissue evidence="10">Leaves</tissue>
    </source>
</reference>
<organism evidence="10 11">
    <name type="scientific">Arachis hypogaea</name>
    <name type="common">Peanut</name>
    <dbReference type="NCBI Taxonomy" id="3818"/>
    <lineage>
        <taxon>Eukaryota</taxon>
        <taxon>Viridiplantae</taxon>
        <taxon>Streptophyta</taxon>
        <taxon>Embryophyta</taxon>
        <taxon>Tracheophyta</taxon>
        <taxon>Spermatophyta</taxon>
        <taxon>Magnoliopsida</taxon>
        <taxon>eudicotyledons</taxon>
        <taxon>Gunneridae</taxon>
        <taxon>Pentapetalae</taxon>
        <taxon>rosids</taxon>
        <taxon>fabids</taxon>
        <taxon>Fabales</taxon>
        <taxon>Fabaceae</taxon>
        <taxon>Papilionoideae</taxon>
        <taxon>50 kb inversion clade</taxon>
        <taxon>dalbergioids sensu lato</taxon>
        <taxon>Dalbergieae</taxon>
        <taxon>Pterocarpus clade</taxon>
        <taxon>Arachis</taxon>
    </lineage>
</organism>
<feature type="domain" description="Cyclin-like" evidence="8">
    <location>
        <begin position="84"/>
        <end position="170"/>
    </location>
</feature>
<dbReference type="SMR" id="A0A445C8C2"/>
<evidence type="ECO:0000256" key="3">
    <source>
        <dbReference type="ARBA" id="ARBA00022618"/>
    </source>
</evidence>
<evidence type="ECO:0000256" key="2">
    <source>
        <dbReference type="ARBA" id="ARBA00011177"/>
    </source>
</evidence>
<dbReference type="Pfam" id="PF02984">
    <property type="entry name" value="Cyclin_C"/>
    <property type="match status" value="1"/>
</dbReference>
<comment type="subunit">
    <text evidence="2">Interacts with the CDC2 protein kinase to form a serine/threonine kinase holoenzyme complex also known as maturation promoting factor (MPF). The cyclin subunit imparts substrate specificity to the complex.</text>
</comment>
<evidence type="ECO:0000259" key="9">
    <source>
        <dbReference type="SMART" id="SM01332"/>
    </source>
</evidence>
<dbReference type="PANTHER" id="PTHR10177">
    <property type="entry name" value="CYCLINS"/>
    <property type="match status" value="1"/>
</dbReference>
<evidence type="ECO:0000259" key="8">
    <source>
        <dbReference type="SMART" id="SM00385"/>
    </source>
</evidence>
<keyword evidence="3" id="KW-0132">Cell division</keyword>
<dbReference type="Pfam" id="PF00134">
    <property type="entry name" value="Cyclin_N"/>
    <property type="match status" value="1"/>
</dbReference>
<dbReference type="FunFam" id="1.10.472.10:FF:000069">
    <property type="entry name" value="Cyclin-D5-1"/>
    <property type="match status" value="1"/>
</dbReference>
<dbReference type="OrthoDB" id="306099at2759"/>
<evidence type="ECO:0000256" key="5">
    <source>
        <dbReference type="ARBA" id="ARBA00023306"/>
    </source>
</evidence>
<feature type="domain" description="Cyclin C-terminal" evidence="9">
    <location>
        <begin position="179"/>
        <end position="304"/>
    </location>
</feature>
<dbReference type="SMART" id="SM00385">
    <property type="entry name" value="CYCLIN"/>
    <property type="match status" value="1"/>
</dbReference>
<accession>A0A445C8C2</accession>
<dbReference type="CDD" id="cd20543">
    <property type="entry name" value="CYCLIN_AtCycD-like_rpt1"/>
    <property type="match status" value="1"/>
</dbReference>
<comment type="caution">
    <text evidence="10">The sequence shown here is derived from an EMBL/GenBank/DDBJ whole genome shotgun (WGS) entry which is preliminary data.</text>
</comment>
<evidence type="ECO:0000256" key="6">
    <source>
        <dbReference type="ARBA" id="ARBA00032263"/>
    </source>
</evidence>
<dbReference type="PROSITE" id="PS00292">
    <property type="entry name" value="CYCLINS"/>
    <property type="match status" value="1"/>
</dbReference>
<comment type="similarity">
    <text evidence="1">Belongs to the cyclin family. Cyclin D subfamily.</text>
</comment>
<dbReference type="InterPro" id="IPR013763">
    <property type="entry name" value="Cyclin-like_dom"/>
</dbReference>
<name>A0A445C8C2_ARAHY</name>
<dbReference type="GO" id="GO:0051301">
    <property type="term" value="P:cell division"/>
    <property type="evidence" value="ECO:0007669"/>
    <property type="project" value="UniProtKB-KW"/>
</dbReference>
<dbReference type="AlphaFoldDB" id="A0A445C8C2"/>
<keyword evidence="5" id="KW-0131">Cell cycle</keyword>
<dbReference type="SUPFAM" id="SSF47954">
    <property type="entry name" value="Cyclin-like"/>
    <property type="match status" value="2"/>
</dbReference>